<dbReference type="Pfam" id="PF03450">
    <property type="entry name" value="CO_deh_flav_C"/>
    <property type="match status" value="1"/>
</dbReference>
<keyword evidence="6" id="KW-1185">Reference proteome</keyword>
<dbReference type="InterPro" id="IPR016166">
    <property type="entry name" value="FAD-bd_PCMH"/>
</dbReference>
<protein>
    <submittedName>
        <fullName evidence="5">Carbon monoxide dehydrogenase</fullName>
    </submittedName>
</protein>
<sequence length="279" mass="30268">MKPAAFDWVRIDAVEEACALLAEYGGDARILAGGQSLMAVLNMRLAQPRVLLDISRCAPLDHVRSDNGMLTIGAAATQAAVEWRAHLATEVPLLAQAFPHISHFQVRNRGTVCGSVAHADPSAELPLCLALLGGEVVLRSRKRRRVLAAADFFRGMLTTARRDDELVEAVRFPLAREGAGYAFDEFAMRHGDFAIVACAAEVTAERLRLAVGGVADRPCVVEWERLEGDALADAINDFAWSLQAQDDAHASAAYRRHLVRRLAPRVIAAAEALRAGEQE</sequence>
<gene>
    <name evidence="5" type="ORF">C0099_09890</name>
</gene>
<dbReference type="PROSITE" id="PS51387">
    <property type="entry name" value="FAD_PCMH"/>
    <property type="match status" value="1"/>
</dbReference>
<dbReference type="Proteomes" id="UP000242205">
    <property type="component" value="Chromosome"/>
</dbReference>
<dbReference type="InterPro" id="IPR016169">
    <property type="entry name" value="FAD-bd_PCMH_sub2"/>
</dbReference>
<dbReference type="OrthoDB" id="9179439at2"/>
<dbReference type="InterPro" id="IPR002346">
    <property type="entry name" value="Mopterin_DH_FAD-bd"/>
</dbReference>
<accession>A0A2I6S7J8</accession>
<dbReference type="Gene3D" id="3.30.390.50">
    <property type="entry name" value="CO dehydrogenase flavoprotein, C-terminal domain"/>
    <property type="match status" value="1"/>
</dbReference>
<dbReference type="PANTHER" id="PTHR42659">
    <property type="entry name" value="XANTHINE DEHYDROGENASE SUBUNIT C-RELATED"/>
    <property type="match status" value="1"/>
</dbReference>
<feature type="domain" description="FAD-binding PCMH-type" evidence="4">
    <location>
        <begin position="1"/>
        <end position="177"/>
    </location>
</feature>
<dbReference type="Gene3D" id="3.30.43.10">
    <property type="entry name" value="Uridine Diphospho-n-acetylenolpyruvylglucosamine Reductase, domain 2"/>
    <property type="match status" value="1"/>
</dbReference>
<dbReference type="AlphaFoldDB" id="A0A2I6S7J8"/>
<evidence type="ECO:0000313" key="6">
    <source>
        <dbReference type="Proteomes" id="UP000242205"/>
    </source>
</evidence>
<evidence type="ECO:0000256" key="3">
    <source>
        <dbReference type="ARBA" id="ARBA00023002"/>
    </source>
</evidence>
<name>A0A2I6S7J8_9RHOO</name>
<dbReference type="InterPro" id="IPR036318">
    <property type="entry name" value="FAD-bd_PCMH-like_sf"/>
</dbReference>
<keyword evidence="3" id="KW-0560">Oxidoreductase</keyword>
<dbReference type="InterPro" id="IPR051312">
    <property type="entry name" value="Diverse_Substr_Oxidored"/>
</dbReference>
<keyword evidence="2" id="KW-0274">FAD</keyword>
<organism evidence="5 6">
    <name type="scientific">Pseudazoarcus pumilus</name>
    <dbReference type="NCBI Taxonomy" id="2067960"/>
    <lineage>
        <taxon>Bacteria</taxon>
        <taxon>Pseudomonadati</taxon>
        <taxon>Pseudomonadota</taxon>
        <taxon>Betaproteobacteria</taxon>
        <taxon>Rhodocyclales</taxon>
        <taxon>Zoogloeaceae</taxon>
        <taxon>Pseudazoarcus</taxon>
    </lineage>
</organism>
<dbReference type="PANTHER" id="PTHR42659:SF2">
    <property type="entry name" value="XANTHINE DEHYDROGENASE SUBUNIT C-RELATED"/>
    <property type="match status" value="1"/>
</dbReference>
<evidence type="ECO:0000259" key="4">
    <source>
        <dbReference type="PROSITE" id="PS51387"/>
    </source>
</evidence>
<evidence type="ECO:0000256" key="2">
    <source>
        <dbReference type="ARBA" id="ARBA00022827"/>
    </source>
</evidence>
<evidence type="ECO:0000313" key="5">
    <source>
        <dbReference type="EMBL" id="AUN95212.1"/>
    </source>
</evidence>
<dbReference type="EMBL" id="CP025682">
    <property type="protein sequence ID" value="AUN95212.1"/>
    <property type="molecule type" value="Genomic_DNA"/>
</dbReference>
<evidence type="ECO:0000256" key="1">
    <source>
        <dbReference type="ARBA" id="ARBA00022630"/>
    </source>
</evidence>
<reference evidence="5 6" key="1">
    <citation type="submission" date="2018-01" db="EMBL/GenBank/DDBJ databases">
        <authorList>
            <person name="Fu G.-Y."/>
        </authorList>
    </citation>
    <scope>NUCLEOTIDE SEQUENCE [LARGE SCALE GENOMIC DNA]</scope>
    <source>
        <strain evidence="5 6">SY39</strain>
    </source>
</reference>
<dbReference type="InterPro" id="IPR016167">
    <property type="entry name" value="FAD-bd_PCMH_sub1"/>
</dbReference>
<dbReference type="SUPFAM" id="SSF55447">
    <property type="entry name" value="CO dehydrogenase flavoprotein C-terminal domain-like"/>
    <property type="match status" value="1"/>
</dbReference>
<dbReference type="RefSeq" id="WP_102247278.1">
    <property type="nucleotide sequence ID" value="NZ_CP025682.1"/>
</dbReference>
<proteinExistence type="predicted"/>
<keyword evidence="1" id="KW-0285">Flavoprotein</keyword>
<dbReference type="KEGG" id="atw:C0099_09890"/>
<dbReference type="InterPro" id="IPR005107">
    <property type="entry name" value="CO_DH_flav_C"/>
</dbReference>
<dbReference type="SMART" id="SM01092">
    <property type="entry name" value="CO_deh_flav_C"/>
    <property type="match status" value="1"/>
</dbReference>
<dbReference type="Gene3D" id="3.30.465.10">
    <property type="match status" value="1"/>
</dbReference>
<dbReference type="SUPFAM" id="SSF56176">
    <property type="entry name" value="FAD-binding/transporter-associated domain-like"/>
    <property type="match status" value="1"/>
</dbReference>
<dbReference type="Pfam" id="PF00941">
    <property type="entry name" value="FAD_binding_5"/>
    <property type="match status" value="1"/>
</dbReference>
<dbReference type="GO" id="GO:0071949">
    <property type="term" value="F:FAD binding"/>
    <property type="evidence" value="ECO:0007669"/>
    <property type="project" value="InterPro"/>
</dbReference>
<dbReference type="GO" id="GO:0016491">
    <property type="term" value="F:oxidoreductase activity"/>
    <property type="evidence" value="ECO:0007669"/>
    <property type="project" value="UniProtKB-KW"/>
</dbReference>
<dbReference type="InterPro" id="IPR036683">
    <property type="entry name" value="CO_DH_flav_C_dom_sf"/>
</dbReference>